<gene>
    <name evidence="3" type="ORF">A3I48_02210</name>
</gene>
<dbReference type="InterPro" id="IPR001482">
    <property type="entry name" value="T2SS/T4SS_dom"/>
</dbReference>
<dbReference type="EMBL" id="MFDT01000016">
    <property type="protein sequence ID" value="OGE64949.1"/>
    <property type="molecule type" value="Genomic_DNA"/>
</dbReference>
<dbReference type="InterPro" id="IPR027417">
    <property type="entry name" value="P-loop_NTPase"/>
</dbReference>
<evidence type="ECO:0000256" key="1">
    <source>
        <dbReference type="ARBA" id="ARBA00006611"/>
    </source>
</evidence>
<dbReference type="GO" id="GO:0005524">
    <property type="term" value="F:ATP binding"/>
    <property type="evidence" value="ECO:0007669"/>
    <property type="project" value="InterPro"/>
</dbReference>
<dbReference type="Proteomes" id="UP000178859">
    <property type="component" value="Unassembled WGS sequence"/>
</dbReference>
<evidence type="ECO:0000313" key="3">
    <source>
        <dbReference type="EMBL" id="OGE64949.1"/>
    </source>
</evidence>
<dbReference type="CDD" id="cd01131">
    <property type="entry name" value="PilT"/>
    <property type="match status" value="1"/>
</dbReference>
<accession>A0A1F5MHY9</accession>
<feature type="domain" description="Bacterial type II secretion system protein E" evidence="2">
    <location>
        <begin position="194"/>
        <end position="208"/>
    </location>
</feature>
<protein>
    <submittedName>
        <fullName evidence="3">Type IV pili twitching motility protein PilT</fullName>
    </submittedName>
</protein>
<dbReference type="Gene3D" id="3.30.450.90">
    <property type="match status" value="1"/>
</dbReference>
<name>A0A1F5MHY9_9BACT</name>
<evidence type="ECO:0000259" key="2">
    <source>
        <dbReference type="PROSITE" id="PS00662"/>
    </source>
</evidence>
<dbReference type="AlphaFoldDB" id="A0A1F5MHY9"/>
<dbReference type="Pfam" id="PF00437">
    <property type="entry name" value="T2SSE"/>
    <property type="match status" value="1"/>
</dbReference>
<sequence length="289" mass="31826">MNIQQLLDLTVQKNASDLHLVIGFPPIIRIHGELVPVAGEEILTEQQIEAVIKEVTSASQLTKFDTTWELDFSFDFLGKARFRGNLYKQKDTPAAEFRLIPNTIPLLEDLGLPPVLKKLTTLRQGFVLITGPTGHGKSTTLASLINVINNERAANILTIEDPIEYSYPKGKSLISQRELENDTHSWSASLRAALREDPDVVLVGEMRDLETISSAITIAETGHLVFSTLHTNSAAQSIDRIIDVFPQNQQPQIRLQLAATLEAVISQRLVPTITPGRTAVAEVLLVTPA</sequence>
<dbReference type="PANTHER" id="PTHR30486">
    <property type="entry name" value="TWITCHING MOTILITY PROTEIN PILT"/>
    <property type="match status" value="1"/>
</dbReference>
<comment type="similarity">
    <text evidence="1">Belongs to the GSP E family.</text>
</comment>
<feature type="non-terminal residue" evidence="3">
    <location>
        <position position="289"/>
    </location>
</feature>
<dbReference type="PROSITE" id="PS00662">
    <property type="entry name" value="T2SP_E"/>
    <property type="match status" value="1"/>
</dbReference>
<reference evidence="3 4" key="1">
    <citation type="journal article" date="2016" name="Nat. Commun.">
        <title>Thousands of microbial genomes shed light on interconnected biogeochemical processes in an aquifer system.</title>
        <authorList>
            <person name="Anantharaman K."/>
            <person name="Brown C.T."/>
            <person name="Hug L.A."/>
            <person name="Sharon I."/>
            <person name="Castelle C.J."/>
            <person name="Probst A.J."/>
            <person name="Thomas B.C."/>
            <person name="Singh A."/>
            <person name="Wilkins M.J."/>
            <person name="Karaoz U."/>
            <person name="Brodie E.L."/>
            <person name="Williams K.H."/>
            <person name="Hubbard S.S."/>
            <person name="Banfield J.F."/>
        </authorList>
    </citation>
    <scope>NUCLEOTIDE SEQUENCE [LARGE SCALE GENOMIC DNA]</scope>
</reference>
<dbReference type="NCBIfam" id="TIGR01420">
    <property type="entry name" value="pilT_fam"/>
    <property type="match status" value="1"/>
</dbReference>
<dbReference type="SUPFAM" id="SSF52540">
    <property type="entry name" value="P-loop containing nucleoside triphosphate hydrolases"/>
    <property type="match status" value="1"/>
</dbReference>
<dbReference type="InterPro" id="IPR050921">
    <property type="entry name" value="T4SS_GSP_E_ATPase"/>
</dbReference>
<proteinExistence type="inferred from homology"/>
<dbReference type="InterPro" id="IPR006321">
    <property type="entry name" value="PilT/PilU"/>
</dbReference>
<organism evidence="3 4">
    <name type="scientific">Candidatus Daviesbacteria bacterium RIFCSPLOWO2_02_FULL_36_7</name>
    <dbReference type="NCBI Taxonomy" id="1797792"/>
    <lineage>
        <taxon>Bacteria</taxon>
        <taxon>Candidatus Daviesiibacteriota</taxon>
    </lineage>
</organism>
<dbReference type="GO" id="GO:0016887">
    <property type="term" value="F:ATP hydrolysis activity"/>
    <property type="evidence" value="ECO:0007669"/>
    <property type="project" value="InterPro"/>
</dbReference>
<dbReference type="Gene3D" id="3.40.50.300">
    <property type="entry name" value="P-loop containing nucleotide triphosphate hydrolases"/>
    <property type="match status" value="1"/>
</dbReference>
<evidence type="ECO:0000313" key="4">
    <source>
        <dbReference type="Proteomes" id="UP000178859"/>
    </source>
</evidence>
<comment type="caution">
    <text evidence="3">The sequence shown here is derived from an EMBL/GenBank/DDBJ whole genome shotgun (WGS) entry which is preliminary data.</text>
</comment>